<reference evidence="1 2" key="1">
    <citation type="journal article" date="2013" name="BMC Genomics">
        <title>Genome sequencing and comparative genomics of honey bee microsporidia, Nosema apis reveal novel insights into host-parasite interactions.</title>
        <authorList>
            <person name="Chen Yp."/>
            <person name="Pettis J.S."/>
            <person name="Zhao Y."/>
            <person name="Liu X."/>
            <person name="Tallon L.J."/>
            <person name="Sadzewicz L.D."/>
            <person name="Li R."/>
            <person name="Zheng H."/>
            <person name="Huang S."/>
            <person name="Zhang X."/>
            <person name="Hamilton M.C."/>
            <person name="Pernal S.F."/>
            <person name="Melathopoulos A.P."/>
            <person name="Yan X."/>
            <person name="Evans J.D."/>
        </authorList>
    </citation>
    <scope>NUCLEOTIDE SEQUENCE [LARGE SCALE GENOMIC DNA]</scope>
    <source>
        <strain evidence="1 2">BRL 01</strain>
    </source>
</reference>
<protein>
    <submittedName>
        <fullName evidence="1">Dna-directed rna subunit e</fullName>
    </submittedName>
</protein>
<keyword evidence="2" id="KW-1185">Reference proteome</keyword>
<dbReference type="AlphaFoldDB" id="T0L8J2"/>
<dbReference type="HOGENOM" id="CLU_083680_0_0_1"/>
<accession>T0L8J2</accession>
<dbReference type="EMBL" id="KE647222">
    <property type="protein sequence ID" value="EQB60859.1"/>
    <property type="molecule type" value="Genomic_DNA"/>
</dbReference>
<gene>
    <name evidence="1" type="ORF">NAPIS_ORF01573</name>
</gene>
<evidence type="ECO:0000313" key="1">
    <source>
        <dbReference type="EMBL" id="EQB60859.1"/>
    </source>
</evidence>
<dbReference type="OrthoDB" id="2189795at2759"/>
<evidence type="ECO:0000313" key="2">
    <source>
        <dbReference type="Proteomes" id="UP000053780"/>
    </source>
</evidence>
<dbReference type="VEuPathDB" id="MicrosporidiaDB:NAPIS_ORF01573"/>
<organism evidence="1 2">
    <name type="scientific">Vairimorpha apis BRL 01</name>
    <dbReference type="NCBI Taxonomy" id="1037528"/>
    <lineage>
        <taxon>Eukaryota</taxon>
        <taxon>Fungi</taxon>
        <taxon>Fungi incertae sedis</taxon>
        <taxon>Microsporidia</taxon>
        <taxon>Nosematidae</taxon>
        <taxon>Vairimorpha</taxon>
    </lineage>
</organism>
<name>T0L8J2_9MICR</name>
<proteinExistence type="predicted"/>
<sequence length="283" mass="34028">MNKIQKTFLLIKKSYNHPIIFHTLVNHLSFLMQKLNPLYEIKEDWSKILIYSVTPNKIPNQGIDSKILNLLKKSRKNKCSEEFKLKFMIILYYLKNRPINYLNHLIVFELVSNYLNINDFFDSFILSIFCVSLNSNIFHIQKNKKFSVESNLHLLKKIQNAKFCNTNKYLVLICFVQYDINYYISEIDLQNNLNTFYLFESFCFYAKYCKSEDNILKVLPQNELFLEYFNKFINKEFTVNSEYNTVNLFIEDKELFYRIQNAIEKSENKNKLKNELLEFISNL</sequence>
<dbReference type="Proteomes" id="UP000053780">
    <property type="component" value="Unassembled WGS sequence"/>
</dbReference>